<organism evidence="2 3">
    <name type="scientific">Candidatus Ghiorseimicrobium undicola</name>
    <dbReference type="NCBI Taxonomy" id="1974746"/>
    <lineage>
        <taxon>Bacteria</taxon>
        <taxon>Pseudomonadati</taxon>
        <taxon>Candidatus Omnitrophota</taxon>
        <taxon>Candidatus Ghiorseimicrobium</taxon>
    </lineage>
</organism>
<dbReference type="SUPFAM" id="SSF51182">
    <property type="entry name" value="RmlC-like cupins"/>
    <property type="match status" value="1"/>
</dbReference>
<protein>
    <submittedName>
        <fullName evidence="2">Cupin</fullName>
    </submittedName>
</protein>
<feature type="domain" description="Cupin type-2" evidence="1">
    <location>
        <begin position="37"/>
        <end position="100"/>
    </location>
</feature>
<evidence type="ECO:0000259" key="1">
    <source>
        <dbReference type="Pfam" id="PF07883"/>
    </source>
</evidence>
<reference evidence="2 3" key="1">
    <citation type="submission" date="2017-09" db="EMBL/GenBank/DDBJ databases">
        <title>Depth-based differentiation of microbial function through sediment-hosted aquifers and enrichment of novel symbionts in the deep terrestrial subsurface.</title>
        <authorList>
            <person name="Probst A.J."/>
            <person name="Ladd B."/>
            <person name="Jarett J.K."/>
            <person name="Geller-Mcgrath D.E."/>
            <person name="Sieber C.M."/>
            <person name="Emerson J.B."/>
            <person name="Anantharaman K."/>
            <person name="Thomas B.C."/>
            <person name="Malmstrom R."/>
            <person name="Stieglmeier M."/>
            <person name="Klingl A."/>
            <person name="Woyke T."/>
            <person name="Ryan C.M."/>
            <person name="Banfield J.F."/>
        </authorList>
    </citation>
    <scope>NUCLEOTIDE SEQUENCE [LARGE SCALE GENOMIC DNA]</scope>
    <source>
        <strain evidence="2">CG11_big_fil_rev_8_21_14_0_20_42_13</strain>
    </source>
</reference>
<comment type="caution">
    <text evidence="2">The sequence shown here is derived from an EMBL/GenBank/DDBJ whole genome shotgun (WGS) entry which is preliminary data.</text>
</comment>
<dbReference type="PANTHER" id="PTHR37694:SF1">
    <property type="entry name" value="SLR8022 PROTEIN"/>
    <property type="match status" value="1"/>
</dbReference>
<dbReference type="Pfam" id="PF07883">
    <property type="entry name" value="Cupin_2"/>
    <property type="match status" value="1"/>
</dbReference>
<dbReference type="PANTHER" id="PTHR37694">
    <property type="entry name" value="SLR8022 PROTEIN"/>
    <property type="match status" value="1"/>
</dbReference>
<dbReference type="InterPro" id="IPR014710">
    <property type="entry name" value="RmlC-like_jellyroll"/>
</dbReference>
<dbReference type="InterPro" id="IPR013096">
    <property type="entry name" value="Cupin_2"/>
</dbReference>
<proteinExistence type="predicted"/>
<dbReference type="Proteomes" id="UP000229641">
    <property type="component" value="Unassembled WGS sequence"/>
</dbReference>
<evidence type="ECO:0000313" key="2">
    <source>
        <dbReference type="EMBL" id="PIQ89101.1"/>
    </source>
</evidence>
<dbReference type="Gene3D" id="2.60.120.10">
    <property type="entry name" value="Jelly Rolls"/>
    <property type="match status" value="1"/>
</dbReference>
<sequence length="106" mass="11693">MEDLSGNVLKLAQLLEYQDGAVLSRQIIKKNSASITIFAFEQGEGLSEHTAPFEAFVYIVEGEAEITISGKKNLVKGGEMLIMPANQPHALNALKRFKMLLVMIRS</sequence>
<accession>A0A2H0LXI2</accession>
<dbReference type="InterPro" id="IPR011051">
    <property type="entry name" value="RmlC_Cupin_sf"/>
</dbReference>
<dbReference type="EMBL" id="PCWA01000073">
    <property type="protein sequence ID" value="PIQ89101.1"/>
    <property type="molecule type" value="Genomic_DNA"/>
</dbReference>
<dbReference type="AlphaFoldDB" id="A0A2H0LXI2"/>
<name>A0A2H0LXI2_9BACT</name>
<dbReference type="CDD" id="cd02230">
    <property type="entry name" value="cupin_HP0902-like"/>
    <property type="match status" value="1"/>
</dbReference>
<gene>
    <name evidence="2" type="ORF">COV72_04720</name>
</gene>
<evidence type="ECO:0000313" key="3">
    <source>
        <dbReference type="Proteomes" id="UP000229641"/>
    </source>
</evidence>